<dbReference type="Gene3D" id="6.10.140.1230">
    <property type="match status" value="1"/>
</dbReference>
<evidence type="ECO:0000256" key="1">
    <source>
        <dbReference type="ARBA" id="ARBA00006190"/>
    </source>
</evidence>
<feature type="compositionally biased region" description="Gly residues" evidence="3">
    <location>
        <begin position="202"/>
        <end position="214"/>
    </location>
</feature>
<feature type="compositionally biased region" description="Basic and acidic residues" evidence="3">
    <location>
        <begin position="1115"/>
        <end position="1124"/>
    </location>
</feature>
<feature type="region of interest" description="Disordered" evidence="3">
    <location>
        <begin position="1229"/>
        <end position="1257"/>
    </location>
</feature>
<feature type="compositionally biased region" description="Polar residues" evidence="3">
    <location>
        <begin position="541"/>
        <end position="590"/>
    </location>
</feature>
<feature type="compositionally biased region" description="Low complexity" evidence="3">
    <location>
        <begin position="182"/>
        <end position="191"/>
    </location>
</feature>
<feature type="compositionally biased region" description="Basic residues" evidence="3">
    <location>
        <begin position="889"/>
        <end position="904"/>
    </location>
</feature>
<dbReference type="Pfam" id="PF03357">
    <property type="entry name" value="Snf7"/>
    <property type="match status" value="1"/>
</dbReference>
<evidence type="ECO:0000313" key="4">
    <source>
        <dbReference type="EMBL" id="CAG6720500.1"/>
    </source>
</evidence>
<dbReference type="PANTHER" id="PTHR10476">
    <property type="entry name" value="CHARGED MULTIVESICULAR BODY PROTEIN"/>
    <property type="match status" value="1"/>
</dbReference>
<keyword evidence="2" id="KW-0175">Coiled coil</keyword>
<feature type="region of interest" description="Disordered" evidence="3">
    <location>
        <begin position="1038"/>
        <end position="1094"/>
    </location>
</feature>
<evidence type="ECO:0000256" key="2">
    <source>
        <dbReference type="SAM" id="Coils"/>
    </source>
</evidence>
<feature type="compositionally biased region" description="Basic and acidic residues" evidence="3">
    <location>
        <begin position="1243"/>
        <end position="1257"/>
    </location>
</feature>
<evidence type="ECO:0000256" key="3">
    <source>
        <dbReference type="SAM" id="MobiDB-lite"/>
    </source>
</evidence>
<reference evidence="4" key="1">
    <citation type="submission" date="2021-05" db="EMBL/GenBank/DDBJ databases">
        <authorList>
            <person name="Alioto T."/>
            <person name="Alioto T."/>
            <person name="Gomez Garrido J."/>
        </authorList>
    </citation>
    <scope>NUCLEOTIDE SEQUENCE</scope>
</reference>
<feature type="compositionally biased region" description="Basic and acidic residues" evidence="3">
    <location>
        <begin position="1161"/>
        <end position="1170"/>
    </location>
</feature>
<proteinExistence type="inferred from homology"/>
<feature type="compositionally biased region" description="Gly residues" evidence="3">
    <location>
        <begin position="237"/>
        <end position="256"/>
    </location>
</feature>
<feature type="compositionally biased region" description="Basic and acidic residues" evidence="3">
    <location>
        <begin position="905"/>
        <end position="919"/>
    </location>
</feature>
<organism evidence="4">
    <name type="scientific">Cacopsylla melanoneura</name>
    <dbReference type="NCBI Taxonomy" id="428564"/>
    <lineage>
        <taxon>Eukaryota</taxon>
        <taxon>Metazoa</taxon>
        <taxon>Ecdysozoa</taxon>
        <taxon>Arthropoda</taxon>
        <taxon>Hexapoda</taxon>
        <taxon>Insecta</taxon>
        <taxon>Pterygota</taxon>
        <taxon>Neoptera</taxon>
        <taxon>Paraneoptera</taxon>
        <taxon>Hemiptera</taxon>
        <taxon>Sternorrhyncha</taxon>
        <taxon>Psylloidea</taxon>
        <taxon>Psyllidae</taxon>
        <taxon>Psyllinae</taxon>
        <taxon>Cacopsylla</taxon>
    </lineage>
</organism>
<feature type="coiled-coil region" evidence="2">
    <location>
        <begin position="12"/>
        <end position="53"/>
    </location>
</feature>
<feature type="compositionally biased region" description="Polar residues" evidence="3">
    <location>
        <begin position="1418"/>
        <end position="1445"/>
    </location>
</feature>
<feature type="region of interest" description="Disordered" evidence="3">
    <location>
        <begin position="182"/>
        <end position="214"/>
    </location>
</feature>
<feature type="compositionally biased region" description="Basic and acidic residues" evidence="3">
    <location>
        <begin position="1374"/>
        <end position="1401"/>
    </location>
</feature>
<feature type="region of interest" description="Disordered" evidence="3">
    <location>
        <begin position="698"/>
        <end position="719"/>
    </location>
</feature>
<feature type="compositionally biased region" description="Basic and acidic residues" evidence="3">
    <location>
        <begin position="1285"/>
        <end position="1334"/>
    </location>
</feature>
<feature type="region of interest" description="Disordered" evidence="3">
    <location>
        <begin position="649"/>
        <end position="685"/>
    </location>
</feature>
<feature type="region of interest" description="Disordered" evidence="3">
    <location>
        <begin position="848"/>
        <end position="922"/>
    </location>
</feature>
<accession>A0A8D8Y710</accession>
<protein>
    <submittedName>
        <fullName evidence="4">Charged multivesicular body protein 2a</fullName>
    </submittedName>
</protein>
<feature type="region of interest" description="Disordered" evidence="3">
    <location>
        <begin position="1107"/>
        <end position="1178"/>
    </location>
</feature>
<name>A0A8D8Y710_9HEMI</name>
<dbReference type="EMBL" id="HBUF01360603">
    <property type="protein sequence ID" value="CAG6720500.1"/>
    <property type="molecule type" value="Transcribed_RNA"/>
</dbReference>
<dbReference type="GO" id="GO:0007034">
    <property type="term" value="P:vacuolar transport"/>
    <property type="evidence" value="ECO:0007669"/>
    <property type="project" value="InterPro"/>
</dbReference>
<feature type="region of interest" description="Disordered" evidence="3">
    <location>
        <begin position="442"/>
        <end position="486"/>
    </location>
</feature>
<feature type="compositionally biased region" description="Polar residues" evidence="3">
    <location>
        <begin position="701"/>
        <end position="715"/>
    </location>
</feature>
<feature type="compositionally biased region" description="Low complexity" evidence="3">
    <location>
        <begin position="511"/>
        <end position="538"/>
    </location>
</feature>
<feature type="region of interest" description="Disordered" evidence="3">
    <location>
        <begin position="508"/>
        <end position="590"/>
    </location>
</feature>
<feature type="region of interest" description="Disordered" evidence="3">
    <location>
        <begin position="1285"/>
        <end position="1448"/>
    </location>
</feature>
<comment type="similarity">
    <text evidence="1">Belongs to the SNF7 family.</text>
</comment>
<sequence>MEWLFGRKITPEEMLRKNQRALNKAMRDLDREKQHMEQQEKKLINDIKKMAKEGQMESVKIMAKDLVRTRKYAKKFMMMKANIQAVSLKIQTLRSQNAMAEAMKGCSRAMQSMNRQMNLPQIQRILGEFEKQSEIMDMKEEMMNDAMDDAMDDVEDEDETNAVVTQVLDELGLQLGDQLASIPDPSSSMMSDKGKTPVAMPGHGGGSSNQGGGGGGGGGAVYYISVGQGQGFGQGIGPGTGIGQGQGIGPGQGQGFGNQPTPLYGAPNPNVGQGFGNQPEFGDNLQPPPPLYGAPNPNVGQGFDYPPGFGDNLQPGQEQGQPPPPLYGAPNPNVIPITRLPNIQGSYDGSPVITRPHENQNVNQNVGKEVFNQYANLGRPFDYNIKPLTNVHPKPFHKQNTVPPPESVNILGNSIVQSHFQYGLPEQPKKQQQFPVIHTDGKDIVQGRPYPNIKPNAPFELQQENNGQKRRPEQRPTVQQEPADYFPETLTQSEEIALKQQNIDLYRKPNENQNQGNQGYNDNRNQGNNYNDNHNQGNGNTGHPSNNQGGYQEPVPQQNTGYPSNNQGGYQEAVPQQSTGYPSNNQGGYQEAVPQQNQIANDLIGQLVKQAENINNRFKQNLGDHVKINQNNDGYFKEQINNNQQHVRNNFNQNKPAQNTDPGYNYKQPSFEERPPPVTTPHPEDAFLSSFQDFLSERTTNKPAPSGYTPSNEIKSPQPDIKYGYMDTTTYSSTPNPAFESGFRPIKNQDYQQTPAYQTPAYTEQYNPTTANNIVYNTEPFQYNTENYNNQPQVLEYTPNPALDLKPPQLRPNVEINGNVDNSLPRPNIAEVNPNIQVNTPNDVGIIYQPTQKPSFLPTPNYEPVTNPPPPPPVETVKPAYGKPDFPRKKVKRRRKPGKTRHRPQYGEENRKPTERSSVENEVTTMEYEAPTATTYVYDYQTYTPPATTLPPVTELFKQPTTVAATTPGTTTESRLKNNRYNGAKYNGTRSNRPRFSIKDLKTSTTTSTETPQVTLDENEISTTQANKFKIRYRQPSKYASKTPVSENPFLETTTTPRPKWKPPSTPSRYKSRFRIATTTTIPTPTSNDDDKEVSASYKIKQKIDLFTRRNQHRKPLEDIKDNDGNTDEDAPKEDGDIQKKNKNIYSSQKRHPYLLNKKGQPHDQNRLDDQVPSPSSAEEIVDKLQHIDTTLPTTKEETVRNEEDDEHFGVLSAGNPHEINEFVNSAEREDDEAIKNRGGSHSVEKNPHAYVTDKHSYDDTRIYPTEEPEKDYILPIIRHYSSEKYGNHDKYSNHKTDKNSGKHENHKTEQHSKHENIKDIISDDRSKDYKDEDSPPNLTIVKAPWDDLSSMFDDINNHNPGTNNHKSHKKHSSHETHHESTIDSHKNQHDSSIDSHKNHQDSSINDQYDHKAVTNGHGLSSSNPYPASSNDNSLSEPSIQQPSETVVVPKKKISSKISFTTENPILPIEAFFQFTKRDDERK</sequence>
<dbReference type="InterPro" id="IPR005024">
    <property type="entry name" value="Snf7_fam"/>
</dbReference>
<feature type="region of interest" description="Disordered" evidence="3">
    <location>
        <begin position="237"/>
        <end position="328"/>
    </location>
</feature>